<sequence>MIFFQMQRYTFQLIRRILHKKMKVDWFKTVQFLFAGQFCLKVIWRFRMELHETAKASNRNDGLKLLLIVCSA</sequence>
<dbReference type="EMBL" id="QRIN01000032">
    <property type="protein sequence ID" value="RHG65355.1"/>
    <property type="molecule type" value="Genomic_DNA"/>
</dbReference>
<name>A0A3R6H7N1_9BACT</name>
<protein>
    <submittedName>
        <fullName evidence="1">Uncharacterized protein</fullName>
    </submittedName>
</protein>
<evidence type="ECO:0000313" key="2">
    <source>
        <dbReference type="Proteomes" id="UP000286501"/>
    </source>
</evidence>
<proteinExistence type="predicted"/>
<dbReference type="AlphaFoldDB" id="A0A3R6H7N1"/>
<accession>A0A3R6H7N1</accession>
<gene>
    <name evidence="1" type="ORF">DW250_08645</name>
</gene>
<reference evidence="1 2" key="1">
    <citation type="submission" date="2018-08" db="EMBL/GenBank/DDBJ databases">
        <title>A genome reference for cultivated species of the human gut microbiota.</title>
        <authorList>
            <person name="Zou Y."/>
            <person name="Xue W."/>
            <person name="Luo G."/>
        </authorList>
    </citation>
    <scope>NUCLEOTIDE SEQUENCE [LARGE SCALE GENOMIC DNA]</scope>
    <source>
        <strain evidence="1 2">AM22-1</strain>
    </source>
</reference>
<organism evidence="1 2">
    <name type="scientific">Segatella copri</name>
    <dbReference type="NCBI Taxonomy" id="165179"/>
    <lineage>
        <taxon>Bacteria</taxon>
        <taxon>Pseudomonadati</taxon>
        <taxon>Bacteroidota</taxon>
        <taxon>Bacteroidia</taxon>
        <taxon>Bacteroidales</taxon>
        <taxon>Prevotellaceae</taxon>
        <taxon>Segatella</taxon>
    </lineage>
</organism>
<evidence type="ECO:0000313" key="1">
    <source>
        <dbReference type="EMBL" id="RHG65355.1"/>
    </source>
</evidence>
<comment type="caution">
    <text evidence="1">The sequence shown here is derived from an EMBL/GenBank/DDBJ whole genome shotgun (WGS) entry which is preliminary data.</text>
</comment>
<dbReference type="Proteomes" id="UP000286501">
    <property type="component" value="Unassembled WGS sequence"/>
</dbReference>